<evidence type="ECO:0000313" key="7">
    <source>
        <dbReference type="RefSeq" id="XP_018122964.1"/>
    </source>
</evidence>
<dbReference type="RefSeq" id="XP_018122964.1">
    <property type="nucleotide sequence ID" value="XM_018267475.2"/>
</dbReference>
<keyword evidence="2 5" id="KW-0812">Transmembrane</keyword>
<gene>
    <name evidence="7 8" type="primary">cmtm6.L</name>
</gene>
<dbReference type="OMA" id="ASMVWEK"/>
<dbReference type="KEGG" id="xla:108718941"/>
<evidence type="ECO:0000256" key="4">
    <source>
        <dbReference type="ARBA" id="ARBA00023136"/>
    </source>
</evidence>
<dbReference type="InterPro" id="IPR050578">
    <property type="entry name" value="MARVEL-CKLF_proteins"/>
</dbReference>
<evidence type="ECO:0000313" key="6">
    <source>
        <dbReference type="Proteomes" id="UP000186698"/>
    </source>
</evidence>
<comment type="subcellular location">
    <subcellularLocation>
        <location evidence="1">Membrane</location>
        <topology evidence="1">Multi-pass membrane protein</topology>
    </subcellularLocation>
</comment>
<dbReference type="PANTHER" id="PTHR22776:SF25">
    <property type="entry name" value="CKLF-LIKE MARVEL TRANSMEMBRANE DOMAIN-CONTAINING PROTEIN 6"/>
    <property type="match status" value="1"/>
</dbReference>
<evidence type="ECO:0000256" key="2">
    <source>
        <dbReference type="ARBA" id="ARBA00022692"/>
    </source>
</evidence>
<dbReference type="CTD" id="108718941"/>
<dbReference type="PROSITE" id="PS51225">
    <property type="entry name" value="MARVEL"/>
    <property type="match status" value="1"/>
</dbReference>
<evidence type="ECO:0000256" key="3">
    <source>
        <dbReference type="ARBA" id="ARBA00022989"/>
    </source>
</evidence>
<accession>A0A1L8FWF4</accession>
<organism evidence="6 7">
    <name type="scientific">Xenopus laevis</name>
    <name type="common">African clawed frog</name>
    <dbReference type="NCBI Taxonomy" id="8355"/>
    <lineage>
        <taxon>Eukaryota</taxon>
        <taxon>Metazoa</taxon>
        <taxon>Chordata</taxon>
        <taxon>Craniata</taxon>
        <taxon>Vertebrata</taxon>
        <taxon>Euteleostomi</taxon>
        <taxon>Amphibia</taxon>
        <taxon>Batrachia</taxon>
        <taxon>Anura</taxon>
        <taxon>Pipoidea</taxon>
        <taxon>Pipidae</taxon>
        <taxon>Xenopodinae</taxon>
        <taxon>Xenopus</taxon>
        <taxon>Xenopus</taxon>
    </lineage>
</organism>
<dbReference type="Xenbase" id="XB-GENE-17338682">
    <property type="gene designation" value="cmtm6.L"/>
</dbReference>
<evidence type="ECO:0000256" key="5">
    <source>
        <dbReference type="PROSITE-ProRule" id="PRU00581"/>
    </source>
</evidence>
<protein>
    <submittedName>
        <fullName evidence="7">CKLF-like MARVEL transmembrane domain-containing protein 6</fullName>
    </submittedName>
</protein>
<dbReference type="OrthoDB" id="10028364at2759"/>
<dbReference type="STRING" id="8355.A0A1L8FWF4"/>
<evidence type="ECO:0000256" key="1">
    <source>
        <dbReference type="ARBA" id="ARBA00004141"/>
    </source>
</evidence>
<dbReference type="Proteomes" id="UP000186698">
    <property type="component" value="Chromosome 6L"/>
</dbReference>
<evidence type="ECO:0000313" key="8">
    <source>
        <dbReference type="Xenbase" id="XB-GENE-17338682"/>
    </source>
</evidence>
<dbReference type="GO" id="GO:0016020">
    <property type="term" value="C:membrane"/>
    <property type="evidence" value="ECO:0007669"/>
    <property type="project" value="UniProtKB-SubCell"/>
</dbReference>
<dbReference type="PANTHER" id="PTHR22776">
    <property type="entry name" value="MARVEL-CONTAINING POTENTIAL LIPID RAFT-ASSOCIATED PROTEIN"/>
    <property type="match status" value="1"/>
</dbReference>
<proteinExistence type="predicted"/>
<dbReference type="AlphaFoldDB" id="A0A1L8FWF4"/>
<dbReference type="Bgee" id="108718941">
    <property type="expression patterns" value="Expressed in spleen and 19 other cell types or tissues"/>
</dbReference>
<dbReference type="PaxDb" id="8355-A0A1L8FWF4"/>
<dbReference type="AGR" id="Xenbase:XB-GENE-17338682"/>
<dbReference type="Pfam" id="PF01284">
    <property type="entry name" value="MARVEL"/>
    <property type="match status" value="1"/>
</dbReference>
<keyword evidence="4 5" id="KW-0472">Membrane</keyword>
<dbReference type="GeneID" id="108718941"/>
<dbReference type="InterPro" id="IPR008253">
    <property type="entry name" value="Marvel"/>
</dbReference>
<sequence>MTEPGVYGQTTEPSSDAKKAFFSIQHLGIVRFLLKVLQLLFSFIGFVCEEIIDQCENCGGLYFFEFVSCSAFLLALLPIIVYCTQLKDKVNKESLATIDFWITSITGVIFLIASIVFVATMDSNTLATVSVAFGFLASIAFIAEVFILYRSGESPFKKKANVNGQNKTPEGQPLKPPVQAQEAEQV</sequence>
<reference evidence="7" key="1">
    <citation type="submission" date="2025-08" db="UniProtKB">
        <authorList>
            <consortium name="RefSeq"/>
        </authorList>
    </citation>
    <scope>IDENTIFICATION</scope>
    <source>
        <strain evidence="7">J_2021</strain>
        <tissue evidence="7">Erythrocytes</tissue>
    </source>
</reference>
<keyword evidence="3" id="KW-1133">Transmembrane helix</keyword>
<keyword evidence="6" id="KW-1185">Reference proteome</keyword>
<name>A0A1L8FWF4_XENLA</name>